<dbReference type="AlphaFoldDB" id="A0A0F9PFA0"/>
<keyword evidence="1" id="KW-1133">Transmembrane helix</keyword>
<name>A0A0F9PFA0_9ZZZZ</name>
<comment type="caution">
    <text evidence="2">The sequence shown here is derived from an EMBL/GenBank/DDBJ whole genome shotgun (WGS) entry which is preliminary data.</text>
</comment>
<feature type="transmembrane region" description="Helical" evidence="1">
    <location>
        <begin position="6"/>
        <end position="26"/>
    </location>
</feature>
<organism evidence="2">
    <name type="scientific">marine sediment metagenome</name>
    <dbReference type="NCBI Taxonomy" id="412755"/>
    <lineage>
        <taxon>unclassified sequences</taxon>
        <taxon>metagenomes</taxon>
        <taxon>ecological metagenomes</taxon>
    </lineage>
</organism>
<dbReference type="EMBL" id="LAZR01002535">
    <property type="protein sequence ID" value="KKN28784.1"/>
    <property type="molecule type" value="Genomic_DNA"/>
</dbReference>
<gene>
    <name evidence="2" type="ORF">LCGC14_0850890</name>
</gene>
<keyword evidence="1" id="KW-0812">Transmembrane</keyword>
<keyword evidence="1" id="KW-0472">Membrane</keyword>
<accession>A0A0F9PFA0</accession>
<reference evidence="2" key="1">
    <citation type="journal article" date="2015" name="Nature">
        <title>Complex archaea that bridge the gap between prokaryotes and eukaryotes.</title>
        <authorList>
            <person name="Spang A."/>
            <person name="Saw J.H."/>
            <person name="Jorgensen S.L."/>
            <person name="Zaremba-Niedzwiedzka K."/>
            <person name="Martijn J."/>
            <person name="Lind A.E."/>
            <person name="van Eijk R."/>
            <person name="Schleper C."/>
            <person name="Guy L."/>
            <person name="Ettema T.J."/>
        </authorList>
    </citation>
    <scope>NUCLEOTIDE SEQUENCE</scope>
</reference>
<sequence>MNNRNILKLALFASLIINMVFITIFISDSKKDESIYLLASNVEAKCLNDWKSQNSRVPFITSHQILGPDPFTEYNLLELGGYDQSTSFTYEFSACFKDKFSTVRTIAEMKYAIDFMGKQSKNVGFYKLPNSDEIIVYSNE</sequence>
<evidence type="ECO:0000313" key="2">
    <source>
        <dbReference type="EMBL" id="KKN28784.1"/>
    </source>
</evidence>
<proteinExistence type="predicted"/>
<protein>
    <submittedName>
        <fullName evidence="2">Uncharacterized protein</fullName>
    </submittedName>
</protein>
<evidence type="ECO:0000256" key="1">
    <source>
        <dbReference type="SAM" id="Phobius"/>
    </source>
</evidence>